<evidence type="ECO:0000313" key="1">
    <source>
        <dbReference type="EMBL" id="DAF89392.1"/>
    </source>
</evidence>
<protein>
    <submittedName>
        <fullName evidence="1">YciI-related domain protein</fullName>
    </submittedName>
</protein>
<sequence>MNKYRVRIKYNRDSTVIVEADSAEESEMMVDKDPFGFPYETDEETQEVYVEEELGNA</sequence>
<name>A0A8S5U4J2_9CAUD</name>
<organism evidence="1">
    <name type="scientific">Caudovirales sp. ct2KA10</name>
    <dbReference type="NCBI Taxonomy" id="2825757"/>
    <lineage>
        <taxon>Viruses</taxon>
        <taxon>Duplodnaviria</taxon>
        <taxon>Heunggongvirae</taxon>
        <taxon>Uroviricota</taxon>
        <taxon>Caudoviricetes</taxon>
    </lineage>
</organism>
<reference evidence="1" key="1">
    <citation type="journal article" date="2021" name="Proc. Natl. Acad. Sci. U.S.A.">
        <title>A Catalog of Tens of Thousands of Viruses from Human Metagenomes Reveals Hidden Associations with Chronic Diseases.</title>
        <authorList>
            <person name="Tisza M.J."/>
            <person name="Buck C.B."/>
        </authorList>
    </citation>
    <scope>NUCLEOTIDE SEQUENCE</scope>
    <source>
        <strain evidence="1">Ct2KA10</strain>
    </source>
</reference>
<proteinExistence type="predicted"/>
<accession>A0A8S5U4J2</accession>
<dbReference type="EMBL" id="BK016009">
    <property type="protein sequence ID" value="DAF89392.1"/>
    <property type="molecule type" value="Genomic_DNA"/>
</dbReference>